<reference evidence="1" key="2">
    <citation type="journal article" date="2023" name="IMA Fungus">
        <title>Comparative genomic study of the Penicillium genus elucidates a diverse pangenome and 15 lateral gene transfer events.</title>
        <authorList>
            <person name="Petersen C."/>
            <person name="Sorensen T."/>
            <person name="Nielsen M.R."/>
            <person name="Sondergaard T.E."/>
            <person name="Sorensen J.L."/>
            <person name="Fitzpatrick D.A."/>
            <person name="Frisvad J.C."/>
            <person name="Nielsen K.L."/>
        </authorList>
    </citation>
    <scope>NUCLEOTIDE SEQUENCE</scope>
    <source>
        <strain evidence="1">IBT 19713</strain>
    </source>
</reference>
<dbReference type="RefSeq" id="XP_058326099.1">
    <property type="nucleotide sequence ID" value="XM_058479531.1"/>
</dbReference>
<reference evidence="1" key="1">
    <citation type="submission" date="2022-11" db="EMBL/GenBank/DDBJ databases">
        <authorList>
            <person name="Petersen C."/>
        </authorList>
    </citation>
    <scope>NUCLEOTIDE SEQUENCE</scope>
    <source>
        <strain evidence="1">IBT 19713</strain>
    </source>
</reference>
<evidence type="ECO:0000313" key="2">
    <source>
        <dbReference type="Proteomes" id="UP001150941"/>
    </source>
</evidence>
<comment type="caution">
    <text evidence="1">The sequence shown here is derived from an EMBL/GenBank/DDBJ whole genome shotgun (WGS) entry which is preliminary data.</text>
</comment>
<dbReference type="GeneID" id="83206835"/>
<dbReference type="Proteomes" id="UP001150941">
    <property type="component" value="Unassembled WGS sequence"/>
</dbReference>
<evidence type="ECO:0000313" key="1">
    <source>
        <dbReference type="EMBL" id="KAJ5217228.1"/>
    </source>
</evidence>
<proteinExistence type="predicted"/>
<organism evidence="1 2">
    <name type="scientific">Penicillium chermesinum</name>
    <dbReference type="NCBI Taxonomy" id="63820"/>
    <lineage>
        <taxon>Eukaryota</taxon>
        <taxon>Fungi</taxon>
        <taxon>Dikarya</taxon>
        <taxon>Ascomycota</taxon>
        <taxon>Pezizomycotina</taxon>
        <taxon>Eurotiomycetes</taxon>
        <taxon>Eurotiomycetidae</taxon>
        <taxon>Eurotiales</taxon>
        <taxon>Aspergillaceae</taxon>
        <taxon>Penicillium</taxon>
    </lineage>
</organism>
<accession>A0A9W9NCD2</accession>
<dbReference type="EMBL" id="JAPQKS010000008">
    <property type="protein sequence ID" value="KAJ5217228.1"/>
    <property type="molecule type" value="Genomic_DNA"/>
</dbReference>
<keyword evidence="2" id="KW-1185">Reference proteome</keyword>
<gene>
    <name evidence="1" type="ORF">N7468_010236</name>
</gene>
<dbReference type="AlphaFoldDB" id="A0A9W9NCD2"/>
<protein>
    <submittedName>
        <fullName evidence="1">Uncharacterized protein</fullName>
    </submittedName>
</protein>
<sequence length="131" mass="14800">MARRIVISHDVRFPDSVAIWCWSQLCPKLGALRKQSCAERTLARDYLPRARETAILRGGVAIGHSPCWREDEQVKTIVCGFRVAEPWLLFPLTPLLVLGGRWVHDGRNDHIVQVRAGSLIHGWPELHTCTG</sequence>
<name>A0A9W9NCD2_9EURO</name>